<protein>
    <submittedName>
        <fullName evidence="1">Uncharacterized protein</fullName>
    </submittedName>
</protein>
<name>A0A0X3P317_SCHSO</name>
<dbReference type="EMBL" id="GEEE01016930">
    <property type="protein sequence ID" value="JAP46295.1"/>
    <property type="molecule type" value="Transcribed_RNA"/>
</dbReference>
<gene>
    <name evidence="1" type="ORF">TR160903</name>
</gene>
<proteinExistence type="predicted"/>
<reference evidence="1" key="1">
    <citation type="submission" date="2016-01" db="EMBL/GenBank/DDBJ databases">
        <title>Reference transcriptome for the parasite Schistocephalus solidus: insights into the molecular evolution of parasitism.</title>
        <authorList>
            <person name="Hebert F.O."/>
            <person name="Grambauer S."/>
            <person name="Barber I."/>
            <person name="Landry C.R."/>
            <person name="Aubin-Horth N."/>
        </authorList>
    </citation>
    <scope>NUCLEOTIDE SEQUENCE</scope>
</reference>
<evidence type="ECO:0000313" key="1">
    <source>
        <dbReference type="EMBL" id="JAP46295.1"/>
    </source>
</evidence>
<dbReference type="AlphaFoldDB" id="A0A0X3P317"/>
<sequence length="127" mass="14273">MGIVTSSAWAKSQRCMWGGEVNWLFNRLKIRKMSLKQFKGHLAVASPGFWLSEILTNEPRPESGRHSSSLLSHGWSAASGVISQFIRRSRFTRNCIRFGKQPQKFPALVVDLSVSVRDAWCSSMVCA</sequence>
<organism evidence="1">
    <name type="scientific">Schistocephalus solidus</name>
    <name type="common">Tapeworm</name>
    <dbReference type="NCBI Taxonomy" id="70667"/>
    <lineage>
        <taxon>Eukaryota</taxon>
        <taxon>Metazoa</taxon>
        <taxon>Spiralia</taxon>
        <taxon>Lophotrochozoa</taxon>
        <taxon>Platyhelminthes</taxon>
        <taxon>Cestoda</taxon>
        <taxon>Eucestoda</taxon>
        <taxon>Diphyllobothriidea</taxon>
        <taxon>Diphyllobothriidae</taxon>
        <taxon>Schistocephalus</taxon>
    </lineage>
</organism>
<accession>A0A0X3P317</accession>